<gene>
    <name evidence="1" type="ORF">CCMP2556_LOCUS11095</name>
</gene>
<evidence type="ECO:0000313" key="2">
    <source>
        <dbReference type="Proteomes" id="UP001642484"/>
    </source>
</evidence>
<protein>
    <recommendedName>
        <fullName evidence="3">Ubiquitin-like domain-containing protein</fullName>
    </recommendedName>
</protein>
<accession>A0ABP0JF68</accession>
<comment type="caution">
    <text evidence="1">The sequence shown here is derived from an EMBL/GenBank/DDBJ whole genome shotgun (WGS) entry which is preliminary data.</text>
</comment>
<dbReference type="InterPro" id="IPR029071">
    <property type="entry name" value="Ubiquitin-like_domsf"/>
</dbReference>
<dbReference type="EMBL" id="CAXAMN010005247">
    <property type="protein sequence ID" value="CAK9013031.1"/>
    <property type="molecule type" value="Genomic_DNA"/>
</dbReference>
<evidence type="ECO:0008006" key="3">
    <source>
        <dbReference type="Google" id="ProtNLM"/>
    </source>
</evidence>
<organism evidence="1 2">
    <name type="scientific">Durusdinium trenchii</name>
    <dbReference type="NCBI Taxonomy" id="1381693"/>
    <lineage>
        <taxon>Eukaryota</taxon>
        <taxon>Sar</taxon>
        <taxon>Alveolata</taxon>
        <taxon>Dinophyceae</taxon>
        <taxon>Suessiales</taxon>
        <taxon>Symbiodiniaceae</taxon>
        <taxon>Durusdinium</taxon>
    </lineage>
</organism>
<proteinExistence type="predicted"/>
<sequence>MLFAALWRLFPSQLPGSVYSGSMGSRPSRHHAAPAVAVRPSAAPGWRVCIRFVDGGEMQLEVSPKRPLEELLLMISQKLDNFPVKYLKLPLESASSSSILTWKDGEQSLEALGLHDGLELLCVKSSPMASAVPAAPSDASALKAVVFESEERKELETVSMYLELQAEGWKELSWCGPVQIMLQASVAEVILDAQQLLMNLAREAPDSTMPMNSFPKLSMRLNSLLLMQYSIYRWHPCERIQLGFSCGPTLNEKFSTPLSELRFPSGSSLQDGDCLCLFSQMD</sequence>
<reference evidence="1 2" key="1">
    <citation type="submission" date="2024-02" db="EMBL/GenBank/DDBJ databases">
        <authorList>
            <person name="Chen Y."/>
            <person name="Shah S."/>
            <person name="Dougan E. K."/>
            <person name="Thang M."/>
            <person name="Chan C."/>
        </authorList>
    </citation>
    <scope>NUCLEOTIDE SEQUENCE [LARGE SCALE GENOMIC DNA]</scope>
</reference>
<keyword evidence="2" id="KW-1185">Reference proteome</keyword>
<dbReference type="Proteomes" id="UP001642484">
    <property type="component" value="Unassembled WGS sequence"/>
</dbReference>
<dbReference type="SUPFAM" id="SSF54236">
    <property type="entry name" value="Ubiquitin-like"/>
    <property type="match status" value="1"/>
</dbReference>
<name>A0ABP0JF68_9DINO</name>
<evidence type="ECO:0000313" key="1">
    <source>
        <dbReference type="EMBL" id="CAK9013031.1"/>
    </source>
</evidence>